<name>A0ABX0YCZ2_9PSED</name>
<dbReference type="Pfam" id="PF09234">
    <property type="entry name" value="DUF1963"/>
    <property type="match status" value="1"/>
</dbReference>
<protein>
    <submittedName>
        <fullName evidence="1">DUF1963 domain-containing protein</fullName>
    </submittedName>
</protein>
<dbReference type="Proteomes" id="UP000746535">
    <property type="component" value="Unassembled WGS sequence"/>
</dbReference>
<evidence type="ECO:0000313" key="2">
    <source>
        <dbReference type="Proteomes" id="UP000746535"/>
    </source>
</evidence>
<dbReference type="RefSeq" id="WP_168083822.1">
    <property type="nucleotide sequence ID" value="NZ_JAAVJI010000004.1"/>
</dbReference>
<dbReference type="Gene3D" id="2.30.320.10">
    <property type="entry name" value="YwqG-like"/>
    <property type="match status" value="1"/>
</dbReference>
<dbReference type="SUPFAM" id="SSF103032">
    <property type="entry name" value="Hypothetical protein YwqG"/>
    <property type="match status" value="1"/>
</dbReference>
<dbReference type="InterPro" id="IPR035948">
    <property type="entry name" value="YwqG-like_sf"/>
</dbReference>
<sequence>MIQVKEILPSDDSCHLGLMIGGDTAMLRAWPVNPDGEPLLLIATIQCEPFRQLSGCDLIPKEGTLYLFSTYSETDYFLENVSYSGSESEFSAIINGYTCVVRQDATTPIESPARSIPMRFLKLQDRSVTQEEYPVFSMVSSIVPKGIYLHPELQENYQFVLQFYSSDFPEPYEGIFYLTDSVGCLLLKKDGSGDGFFFVHSG</sequence>
<accession>A0ABX0YCZ2</accession>
<comment type="caution">
    <text evidence="1">The sequence shown here is derived from an EMBL/GenBank/DDBJ whole genome shotgun (WGS) entry which is preliminary data.</text>
</comment>
<evidence type="ECO:0000313" key="1">
    <source>
        <dbReference type="EMBL" id="NJP01260.1"/>
    </source>
</evidence>
<gene>
    <name evidence="1" type="ORF">HBH25_10340</name>
</gene>
<organism evidence="1 2">
    <name type="scientific">Pseudomonas quercus</name>
    <dbReference type="NCBI Taxonomy" id="2722792"/>
    <lineage>
        <taxon>Bacteria</taxon>
        <taxon>Pseudomonadati</taxon>
        <taxon>Pseudomonadota</taxon>
        <taxon>Gammaproteobacteria</taxon>
        <taxon>Pseudomonadales</taxon>
        <taxon>Pseudomonadaceae</taxon>
        <taxon>Pseudomonas</taxon>
    </lineage>
</organism>
<dbReference type="EMBL" id="JAAVJI010000004">
    <property type="protein sequence ID" value="NJP01260.1"/>
    <property type="molecule type" value="Genomic_DNA"/>
</dbReference>
<reference evidence="1 2" key="1">
    <citation type="submission" date="2020-03" db="EMBL/GenBank/DDBJ databases">
        <authorList>
            <person name="Wang L."/>
            <person name="He N."/>
            <person name="Li Y."/>
            <person name="Fang Y."/>
            <person name="Zhang F."/>
        </authorList>
    </citation>
    <scope>NUCLEOTIDE SEQUENCE [LARGE SCALE GENOMIC DNA]</scope>
    <source>
        <strain evidence="2">hsmgli-8</strain>
    </source>
</reference>
<dbReference type="InterPro" id="IPR015315">
    <property type="entry name" value="DUF1963"/>
</dbReference>
<keyword evidence="2" id="KW-1185">Reference proteome</keyword>
<proteinExistence type="predicted"/>